<sequence length="326" mass="36095">MVRRGLLVLTVTMLAVSLGFAVYFSQEAIQADKPQDRKPIHHHPEFHLVFISQEMGSLYWKEVEKGARAAAADHDVVIEFEAPARPNIEEHVGLIERAVASQVDGIITQGLTDQDFTPVINKAVDRGIQVLTVDSDIKGSKRYAYVGTDNYRAGYLAGEKMAEAMGGEGDVGIVTSSEKVNNMKQRIEGFKDAVRQHSKIRIVAVEETHLLKKTSQKAGEIFNAHPDVKGFFGTSASDASGLVEVADERGKIGEVVIMAFDDLPQTLRYLEEGKLEVVVVQQPYEMGYRSVTSMLALLKGKQPNRDMHTSVRLQTSDDLRKKEETP</sequence>
<evidence type="ECO:0000259" key="4">
    <source>
        <dbReference type="Pfam" id="PF13407"/>
    </source>
</evidence>
<reference evidence="6" key="1">
    <citation type="journal article" date="2019" name="Int. J. Syst. Evol. Microbiol.">
        <title>The Global Catalogue of Microorganisms (GCM) 10K type strain sequencing project: providing services to taxonomists for standard genome sequencing and annotation.</title>
        <authorList>
            <consortium name="The Broad Institute Genomics Platform"/>
            <consortium name="The Broad Institute Genome Sequencing Center for Infectious Disease"/>
            <person name="Wu L."/>
            <person name="Ma J."/>
        </authorList>
    </citation>
    <scope>NUCLEOTIDE SEQUENCE [LARGE SCALE GENOMIC DNA]</scope>
    <source>
        <strain evidence="6">IBRC-M 10813</strain>
    </source>
</reference>
<accession>A0ABV8JF09</accession>
<dbReference type="InterPro" id="IPR028082">
    <property type="entry name" value="Peripla_BP_I"/>
</dbReference>
<dbReference type="InterPro" id="IPR050555">
    <property type="entry name" value="Bact_Solute-Bind_Prot2"/>
</dbReference>
<protein>
    <submittedName>
        <fullName evidence="5">Sugar-binding protein</fullName>
    </submittedName>
</protein>
<dbReference type="EMBL" id="JBHSAP010000009">
    <property type="protein sequence ID" value="MFC4077013.1"/>
    <property type="molecule type" value="Genomic_DNA"/>
</dbReference>
<dbReference type="InterPro" id="IPR025997">
    <property type="entry name" value="SBP_2_dom"/>
</dbReference>
<comment type="caution">
    <text evidence="5">The sequence shown here is derived from an EMBL/GenBank/DDBJ whole genome shotgun (WGS) entry which is preliminary data.</text>
</comment>
<evidence type="ECO:0000256" key="2">
    <source>
        <dbReference type="ARBA" id="ARBA00007639"/>
    </source>
</evidence>
<name>A0ABV8JF09_9BACL</name>
<gene>
    <name evidence="5" type="ORF">ACFOUO_09320</name>
</gene>
<evidence type="ECO:0000256" key="3">
    <source>
        <dbReference type="SAM" id="MobiDB-lite"/>
    </source>
</evidence>
<feature type="domain" description="Periplasmic binding protein" evidence="4">
    <location>
        <begin position="50"/>
        <end position="302"/>
    </location>
</feature>
<dbReference type="PANTHER" id="PTHR30036">
    <property type="entry name" value="D-XYLOSE-BINDING PERIPLASMIC PROTEIN"/>
    <property type="match status" value="1"/>
</dbReference>
<dbReference type="RefSeq" id="WP_380704461.1">
    <property type="nucleotide sequence ID" value="NZ_JBHSAP010000009.1"/>
</dbReference>
<feature type="region of interest" description="Disordered" evidence="3">
    <location>
        <begin position="305"/>
        <end position="326"/>
    </location>
</feature>
<dbReference type="CDD" id="cd06314">
    <property type="entry name" value="PBP1_tmGBP"/>
    <property type="match status" value="1"/>
</dbReference>
<comment type="similarity">
    <text evidence="2">Belongs to the bacterial solute-binding protein 2 family.</text>
</comment>
<comment type="subcellular location">
    <subcellularLocation>
        <location evidence="1">Cell envelope</location>
    </subcellularLocation>
</comment>
<dbReference type="Gene3D" id="3.40.50.2300">
    <property type="match status" value="2"/>
</dbReference>
<evidence type="ECO:0000256" key="1">
    <source>
        <dbReference type="ARBA" id="ARBA00004196"/>
    </source>
</evidence>
<dbReference type="Pfam" id="PF13407">
    <property type="entry name" value="Peripla_BP_4"/>
    <property type="match status" value="1"/>
</dbReference>
<organism evidence="5 6">
    <name type="scientific">Salinithrix halophila</name>
    <dbReference type="NCBI Taxonomy" id="1485204"/>
    <lineage>
        <taxon>Bacteria</taxon>
        <taxon>Bacillati</taxon>
        <taxon>Bacillota</taxon>
        <taxon>Bacilli</taxon>
        <taxon>Bacillales</taxon>
        <taxon>Thermoactinomycetaceae</taxon>
        <taxon>Salinithrix</taxon>
    </lineage>
</organism>
<dbReference type="PANTHER" id="PTHR30036:SF7">
    <property type="entry name" value="ABC TRANSPORTER PERIPLASMIC-BINDING PROTEIN YPHF"/>
    <property type="match status" value="1"/>
</dbReference>
<dbReference type="Proteomes" id="UP001595843">
    <property type="component" value="Unassembled WGS sequence"/>
</dbReference>
<keyword evidence="6" id="KW-1185">Reference proteome</keyword>
<evidence type="ECO:0000313" key="5">
    <source>
        <dbReference type="EMBL" id="MFC4077013.1"/>
    </source>
</evidence>
<evidence type="ECO:0000313" key="6">
    <source>
        <dbReference type="Proteomes" id="UP001595843"/>
    </source>
</evidence>
<proteinExistence type="inferred from homology"/>
<dbReference type="SUPFAM" id="SSF53822">
    <property type="entry name" value="Periplasmic binding protein-like I"/>
    <property type="match status" value="1"/>
</dbReference>